<dbReference type="EMBL" id="BLXX01000006">
    <property type="protein sequence ID" value="GFO59959.1"/>
    <property type="molecule type" value="Genomic_DNA"/>
</dbReference>
<name>A0A6V8MJT8_9BACT</name>
<evidence type="ECO:0000313" key="3">
    <source>
        <dbReference type="Proteomes" id="UP000556026"/>
    </source>
</evidence>
<sequence length="96" mass="10871">MTDILKKLQGCLPTGTCEPGLLDEAAREIRELKERSDALEEILIMLVRTSIPWDADGTPTENFPAFQERYQRLMHEAADLLGLDVRSTLTRTEPKT</sequence>
<reference evidence="3" key="1">
    <citation type="submission" date="2020-06" db="EMBL/GenBank/DDBJ databases">
        <title>Draft genomic sequence of Geomonas sp. Red330.</title>
        <authorList>
            <person name="Itoh H."/>
            <person name="Zhenxing X."/>
            <person name="Ushijima N."/>
            <person name="Masuda Y."/>
            <person name="Shiratori Y."/>
            <person name="Senoo K."/>
        </authorList>
    </citation>
    <scope>NUCLEOTIDE SEQUENCE [LARGE SCALE GENOMIC DNA]</scope>
    <source>
        <strain evidence="3">Red330</strain>
    </source>
</reference>
<evidence type="ECO:0000256" key="1">
    <source>
        <dbReference type="SAM" id="Coils"/>
    </source>
</evidence>
<dbReference type="AlphaFoldDB" id="A0A6V8MJT8"/>
<organism evidence="2 3">
    <name type="scientific">Geomonas silvestris</name>
    <dbReference type="NCBI Taxonomy" id="2740184"/>
    <lineage>
        <taxon>Bacteria</taxon>
        <taxon>Pseudomonadati</taxon>
        <taxon>Thermodesulfobacteriota</taxon>
        <taxon>Desulfuromonadia</taxon>
        <taxon>Geobacterales</taxon>
        <taxon>Geobacteraceae</taxon>
        <taxon>Geomonas</taxon>
    </lineage>
</organism>
<gene>
    <name evidence="2" type="ORF">GMST_22840</name>
</gene>
<protein>
    <submittedName>
        <fullName evidence="2">Uncharacterized protein</fullName>
    </submittedName>
</protein>
<dbReference type="RefSeq" id="WP_183354786.1">
    <property type="nucleotide sequence ID" value="NZ_BLXX01000006.1"/>
</dbReference>
<evidence type="ECO:0000313" key="2">
    <source>
        <dbReference type="EMBL" id="GFO59959.1"/>
    </source>
</evidence>
<comment type="caution">
    <text evidence="2">The sequence shown here is derived from an EMBL/GenBank/DDBJ whole genome shotgun (WGS) entry which is preliminary data.</text>
</comment>
<keyword evidence="1" id="KW-0175">Coiled coil</keyword>
<feature type="coiled-coil region" evidence="1">
    <location>
        <begin position="22"/>
        <end position="49"/>
    </location>
</feature>
<accession>A0A6V8MJT8</accession>
<keyword evidence="3" id="KW-1185">Reference proteome</keyword>
<proteinExistence type="predicted"/>
<dbReference type="Proteomes" id="UP000556026">
    <property type="component" value="Unassembled WGS sequence"/>
</dbReference>